<gene>
    <name evidence="8" type="ORF">AXG93_2446s1140</name>
</gene>
<keyword evidence="9" id="KW-1185">Reference proteome</keyword>
<evidence type="ECO:0000313" key="9">
    <source>
        <dbReference type="Proteomes" id="UP000077202"/>
    </source>
</evidence>
<evidence type="ECO:0000256" key="6">
    <source>
        <dbReference type="ARBA" id="ARBA00038043"/>
    </source>
</evidence>
<feature type="domain" description="Leucine-rich repeat-containing N-terminal plant-type" evidence="7">
    <location>
        <begin position="68"/>
        <end position="88"/>
    </location>
</feature>
<comment type="similarity">
    <text evidence="6">Belongs to the polygalacturonase-inhibiting protein family.</text>
</comment>
<dbReference type="EMBL" id="LVLJ01001671">
    <property type="protein sequence ID" value="OAE28772.1"/>
    <property type="molecule type" value="Genomic_DNA"/>
</dbReference>
<dbReference type="Gene3D" id="3.80.10.10">
    <property type="entry name" value="Ribonuclease Inhibitor"/>
    <property type="match status" value="1"/>
</dbReference>
<keyword evidence="2" id="KW-0433">Leucine-rich repeat</keyword>
<organism evidence="8 9">
    <name type="scientific">Marchantia polymorpha subsp. ruderalis</name>
    <dbReference type="NCBI Taxonomy" id="1480154"/>
    <lineage>
        <taxon>Eukaryota</taxon>
        <taxon>Viridiplantae</taxon>
        <taxon>Streptophyta</taxon>
        <taxon>Embryophyta</taxon>
        <taxon>Marchantiophyta</taxon>
        <taxon>Marchantiopsida</taxon>
        <taxon>Marchantiidae</taxon>
        <taxon>Marchantiales</taxon>
        <taxon>Marchantiaceae</taxon>
        <taxon>Marchantia</taxon>
    </lineage>
</organism>
<evidence type="ECO:0000313" key="8">
    <source>
        <dbReference type="EMBL" id="OAE28772.1"/>
    </source>
</evidence>
<accession>A0A176W8P0</accession>
<protein>
    <recommendedName>
        <fullName evidence="7">Leucine-rich repeat-containing N-terminal plant-type domain-containing protein</fullName>
    </recommendedName>
</protein>
<comment type="subcellular location">
    <subcellularLocation>
        <location evidence="1">Cell envelope</location>
    </subcellularLocation>
</comment>
<dbReference type="AlphaFoldDB" id="A0A176W8P0"/>
<sequence length="214" mass="22476">MTVAGDAVLEYRSDMHEVLGPARTPALRTPDVVVLATTLATVAYGQNCKPVDSQALKYFQLEIVFGGEEFKTWQDGTNCCTWDGVTCNGNGNVESLNIVAKDVPAARPQGDPYLVGTALGDLVGLKNLTMLNVAYNGQIPPAWGGLANLEVLNLDGCNVVGSIPEELCRLGNLHTLILKGNFISGSAPECLSSLSLSSLDLSGNQLSGSVPSIP</sequence>
<proteinExistence type="inferred from homology"/>
<keyword evidence="3" id="KW-0732">Signal</keyword>
<dbReference type="Proteomes" id="UP000077202">
    <property type="component" value="Unassembled WGS sequence"/>
</dbReference>
<reference evidence="8" key="1">
    <citation type="submission" date="2016-03" db="EMBL/GenBank/DDBJ databases">
        <title>Mechanisms controlling the formation of the plant cell surface in tip-growing cells are functionally conserved among land plants.</title>
        <authorList>
            <person name="Honkanen S."/>
            <person name="Jones V.A."/>
            <person name="Morieri G."/>
            <person name="Champion C."/>
            <person name="Hetherington A.J."/>
            <person name="Kelly S."/>
            <person name="Saint-Marcoux D."/>
            <person name="Proust H."/>
            <person name="Prescott H."/>
            <person name="Dolan L."/>
        </authorList>
    </citation>
    <scope>NUCLEOTIDE SEQUENCE [LARGE SCALE GENOMIC DNA]</scope>
    <source>
        <tissue evidence="8">Whole gametophyte</tissue>
    </source>
</reference>
<dbReference type="InterPro" id="IPR001611">
    <property type="entry name" value="Leu-rich_rpt"/>
</dbReference>
<evidence type="ECO:0000256" key="1">
    <source>
        <dbReference type="ARBA" id="ARBA00004196"/>
    </source>
</evidence>
<evidence type="ECO:0000259" key="7">
    <source>
        <dbReference type="Pfam" id="PF08263"/>
    </source>
</evidence>
<dbReference type="PANTHER" id="PTHR48059">
    <property type="entry name" value="POLYGALACTURONASE INHIBITOR 1"/>
    <property type="match status" value="1"/>
</dbReference>
<dbReference type="Pfam" id="PF08263">
    <property type="entry name" value="LRRNT_2"/>
    <property type="match status" value="1"/>
</dbReference>
<evidence type="ECO:0000256" key="2">
    <source>
        <dbReference type="ARBA" id="ARBA00022614"/>
    </source>
</evidence>
<dbReference type="PANTHER" id="PTHR48059:SF30">
    <property type="entry name" value="OS06G0587000 PROTEIN"/>
    <property type="match status" value="1"/>
</dbReference>
<dbReference type="InterPro" id="IPR051848">
    <property type="entry name" value="PGIP"/>
</dbReference>
<dbReference type="FunFam" id="3.80.10.10:FF:000041">
    <property type="entry name" value="LRR receptor-like serine/threonine-protein kinase ERECTA"/>
    <property type="match status" value="1"/>
</dbReference>
<dbReference type="InterPro" id="IPR032675">
    <property type="entry name" value="LRR_dom_sf"/>
</dbReference>
<keyword evidence="4" id="KW-0677">Repeat</keyword>
<dbReference type="InterPro" id="IPR013210">
    <property type="entry name" value="LRR_N_plant-typ"/>
</dbReference>
<name>A0A176W8P0_MARPO</name>
<comment type="caution">
    <text evidence="8">The sequence shown here is derived from an EMBL/GenBank/DDBJ whole genome shotgun (WGS) entry which is preliminary data.</text>
</comment>
<dbReference type="SUPFAM" id="SSF52058">
    <property type="entry name" value="L domain-like"/>
    <property type="match status" value="1"/>
</dbReference>
<dbReference type="Pfam" id="PF13855">
    <property type="entry name" value="LRR_8"/>
    <property type="match status" value="1"/>
</dbReference>
<evidence type="ECO:0000256" key="4">
    <source>
        <dbReference type="ARBA" id="ARBA00022737"/>
    </source>
</evidence>
<keyword evidence="5" id="KW-0325">Glycoprotein</keyword>
<evidence type="ECO:0000256" key="5">
    <source>
        <dbReference type="ARBA" id="ARBA00023180"/>
    </source>
</evidence>
<evidence type="ECO:0000256" key="3">
    <source>
        <dbReference type="ARBA" id="ARBA00022729"/>
    </source>
</evidence>